<evidence type="ECO:0000256" key="7">
    <source>
        <dbReference type="SAM" id="Phobius"/>
    </source>
</evidence>
<comment type="subcellular location">
    <subcellularLocation>
        <location evidence="1">Cell inner membrane</location>
        <topology evidence="1">Multi-pass membrane protein</topology>
    </subcellularLocation>
</comment>
<gene>
    <name evidence="9" type="ORF">LPQ35_07625</name>
</gene>
<feature type="transmembrane region" description="Helical" evidence="7">
    <location>
        <begin position="40"/>
        <end position="58"/>
    </location>
</feature>
<feature type="transmembrane region" description="Helical" evidence="7">
    <location>
        <begin position="64"/>
        <end position="80"/>
    </location>
</feature>
<reference evidence="9 10" key="1">
    <citation type="submission" date="2021-11" db="EMBL/GenBank/DDBJ databases">
        <title>Whole genome of Geoglobus acetivorans.</title>
        <authorList>
            <person name="Liu D."/>
        </authorList>
    </citation>
    <scope>NUCLEOTIDE SEQUENCE [LARGE SCALE GENOMIC DNA]</scope>
    <source>
        <strain evidence="9 10">SBH6</strain>
    </source>
</reference>
<dbReference type="GeneID" id="90449548"/>
<keyword evidence="6 7" id="KW-0472">Membrane</keyword>
<feature type="transmembrane region" description="Helical" evidence="7">
    <location>
        <begin position="380"/>
        <end position="402"/>
    </location>
</feature>
<evidence type="ECO:0000256" key="6">
    <source>
        <dbReference type="ARBA" id="ARBA00023136"/>
    </source>
</evidence>
<feature type="transmembrane region" description="Helical" evidence="7">
    <location>
        <begin position="189"/>
        <end position="212"/>
    </location>
</feature>
<feature type="transmembrane region" description="Helical" evidence="7">
    <location>
        <begin position="159"/>
        <end position="177"/>
    </location>
</feature>
<evidence type="ECO:0000256" key="4">
    <source>
        <dbReference type="ARBA" id="ARBA00022692"/>
    </source>
</evidence>
<feature type="transmembrane region" description="Helical" evidence="7">
    <location>
        <begin position="309"/>
        <end position="329"/>
    </location>
</feature>
<feature type="transmembrane region" description="Helical" evidence="7">
    <location>
        <begin position="408"/>
        <end position="427"/>
    </location>
</feature>
<feature type="transmembrane region" description="Helical" evidence="7">
    <location>
        <begin position="434"/>
        <end position="457"/>
    </location>
</feature>
<dbReference type="Proteomes" id="UP001492541">
    <property type="component" value="Chromosome"/>
</dbReference>
<evidence type="ECO:0000313" key="10">
    <source>
        <dbReference type="Proteomes" id="UP001492541"/>
    </source>
</evidence>
<feature type="domain" description="TRAP C4-dicarboxylate transport system permease DctM subunit" evidence="8">
    <location>
        <begin position="21"/>
        <end position="449"/>
    </location>
</feature>
<name>A0ABZ3H2D3_GEOAI</name>
<feature type="transmembrane region" description="Helical" evidence="7">
    <location>
        <begin position="233"/>
        <end position="252"/>
    </location>
</feature>
<proteinExistence type="predicted"/>
<evidence type="ECO:0000313" key="9">
    <source>
        <dbReference type="EMBL" id="XAT63123.1"/>
    </source>
</evidence>
<dbReference type="PANTHER" id="PTHR33362:SF4">
    <property type="entry name" value="2,3-DIKETO-L-GULONATE TRAP TRANSPORTER LARGE PERMEASE PROTEIN YIAN"/>
    <property type="match status" value="1"/>
</dbReference>
<dbReference type="RefSeq" id="WP_193808444.1">
    <property type="nucleotide sequence ID" value="NZ_CP087714.1"/>
</dbReference>
<evidence type="ECO:0000256" key="3">
    <source>
        <dbReference type="ARBA" id="ARBA00022519"/>
    </source>
</evidence>
<sequence>MNALFGVPLPILYIVLLLGIIAILFVVFRRPIYEVMALSYVLLIVFSGRFDLFLKYLIKPSTSTLFYAIVGFLLLAHVFGETRVIDKIIGIILAAVGRFRGGAGYVSLFGSTFMASLSGSGPGNVASTGVFTIPSMIRTGFPRHLAASVEMASSAMGPMIPPSGTILLAFGVLDAMYPEMFTLSEFWLVVWGIGIWFVLQRLVTLIAMTYVYDVKPIPKEELPSLKESLKGSWYVLILPLMIFLPFLIDATMKDLIIARIGADGAKAFSKTVLFFTPPVTMAYAILISRSELSKGGLFNNIARMFKNSYHSVVPVSLTVYFAYSIAYVFKELELGQAVNAAIEPLNLSIVALVLLIVFIGVVLGMVLPGSSQIAILGPTLVTLLVATGMSPVVAAGVLPALTGALEGMTPPLALCMYVAMGIAGSGFKETTKITLVWVGAHVIVLLLLLLGILPIAFA</sequence>
<evidence type="ECO:0000256" key="2">
    <source>
        <dbReference type="ARBA" id="ARBA00022475"/>
    </source>
</evidence>
<keyword evidence="5 7" id="KW-1133">Transmembrane helix</keyword>
<keyword evidence="3" id="KW-0997">Cell inner membrane</keyword>
<dbReference type="InterPro" id="IPR010656">
    <property type="entry name" value="DctM"/>
</dbReference>
<keyword evidence="10" id="KW-1185">Reference proteome</keyword>
<feature type="transmembrane region" description="Helical" evidence="7">
    <location>
        <begin position="349"/>
        <end position="368"/>
    </location>
</feature>
<dbReference type="PANTHER" id="PTHR33362">
    <property type="entry name" value="SIALIC ACID TRAP TRANSPORTER PERMEASE PROTEIN SIAT-RELATED"/>
    <property type="match status" value="1"/>
</dbReference>
<dbReference type="Pfam" id="PF06808">
    <property type="entry name" value="DctM"/>
    <property type="match status" value="1"/>
</dbReference>
<keyword evidence="4 7" id="KW-0812">Transmembrane</keyword>
<keyword evidence="2" id="KW-1003">Cell membrane</keyword>
<evidence type="ECO:0000259" key="8">
    <source>
        <dbReference type="Pfam" id="PF06808"/>
    </source>
</evidence>
<dbReference type="EMBL" id="CP087714">
    <property type="protein sequence ID" value="XAT63123.1"/>
    <property type="molecule type" value="Genomic_DNA"/>
</dbReference>
<evidence type="ECO:0000256" key="1">
    <source>
        <dbReference type="ARBA" id="ARBA00004429"/>
    </source>
</evidence>
<protein>
    <submittedName>
        <fullName evidence="9">TRAP transporter permease</fullName>
    </submittedName>
</protein>
<accession>A0ABZ3H2D3</accession>
<evidence type="ECO:0000256" key="5">
    <source>
        <dbReference type="ARBA" id="ARBA00022989"/>
    </source>
</evidence>
<feature type="transmembrane region" description="Helical" evidence="7">
    <location>
        <begin position="6"/>
        <end position="28"/>
    </location>
</feature>
<dbReference type="InterPro" id="IPR004681">
    <property type="entry name" value="TRAP_DctM"/>
</dbReference>
<organism evidence="9 10">
    <name type="scientific">Geoglobus acetivorans</name>
    <dbReference type="NCBI Taxonomy" id="565033"/>
    <lineage>
        <taxon>Archaea</taxon>
        <taxon>Methanobacteriati</taxon>
        <taxon>Methanobacteriota</taxon>
        <taxon>Archaeoglobi</taxon>
        <taxon>Archaeoglobales</taxon>
        <taxon>Archaeoglobaceae</taxon>
        <taxon>Geoglobus</taxon>
    </lineage>
</organism>